<accession>A0ABY6CLT6</accession>
<proteinExistence type="predicted"/>
<keyword evidence="2" id="KW-1185">Reference proteome</keyword>
<protein>
    <submittedName>
        <fullName evidence="1">Uncharacterized protein</fullName>
    </submittedName>
</protein>
<evidence type="ECO:0000313" key="1">
    <source>
        <dbReference type="EMBL" id="UXP31477.1"/>
    </source>
</evidence>
<evidence type="ECO:0000313" key="2">
    <source>
        <dbReference type="Proteomes" id="UP001065174"/>
    </source>
</evidence>
<dbReference type="EMBL" id="CP106679">
    <property type="protein sequence ID" value="UXP31477.1"/>
    <property type="molecule type" value="Genomic_DNA"/>
</dbReference>
<dbReference type="Proteomes" id="UP001065174">
    <property type="component" value="Chromosome"/>
</dbReference>
<dbReference type="RefSeq" id="WP_262308916.1">
    <property type="nucleotide sequence ID" value="NZ_CP106679.1"/>
</dbReference>
<reference evidence="1" key="1">
    <citation type="submission" date="2022-09" db="EMBL/GenBank/DDBJ databases">
        <title>Comparative genomics and taxonomic characterization of three novel marine species of genus Reichenbachiella exhibiting antioxidant and polysaccharide degradation activities.</title>
        <authorList>
            <person name="Muhammad N."/>
            <person name="Lee Y.-J."/>
            <person name="Ko J."/>
            <person name="Kim S.-G."/>
        </authorList>
    </citation>
    <scope>NUCLEOTIDE SEQUENCE</scope>
    <source>
        <strain evidence="1">BKB1-1</strain>
    </source>
</reference>
<gene>
    <name evidence="1" type="ORF">N6H18_14080</name>
</gene>
<name>A0ABY6CLT6_9BACT</name>
<sequence>MIRSLFFKDNDKESTLKLKFSKEDNAWLVLKGHSIMFIGAEAQCKMYISNFS</sequence>
<organism evidence="1 2">
    <name type="scientific">Reichenbachiella agarivorans</name>
    <dbReference type="NCBI Taxonomy" id="2979464"/>
    <lineage>
        <taxon>Bacteria</taxon>
        <taxon>Pseudomonadati</taxon>
        <taxon>Bacteroidota</taxon>
        <taxon>Cytophagia</taxon>
        <taxon>Cytophagales</taxon>
        <taxon>Reichenbachiellaceae</taxon>
        <taxon>Reichenbachiella</taxon>
    </lineage>
</organism>